<sequence>MRALIALLALAACTNPSLGVGFGVGAGGVSVSPVVSGTVGGVRTSVSAY</sequence>
<comment type="caution">
    <text evidence="2">The sequence shown here is derived from an EMBL/GenBank/DDBJ whole genome shotgun (WGS) entry which is preliminary data.</text>
</comment>
<accession>A0A8J7SVX4</accession>
<feature type="signal peptide" evidence="1">
    <location>
        <begin position="1"/>
        <end position="19"/>
    </location>
</feature>
<feature type="chain" id="PRO_5035325676" description="Lipoprotein" evidence="1">
    <location>
        <begin position="20"/>
        <end position="49"/>
    </location>
</feature>
<organism evidence="2 3">
    <name type="scientific">Fuscibacter oryzae</name>
    <dbReference type="NCBI Taxonomy" id="2803939"/>
    <lineage>
        <taxon>Bacteria</taxon>
        <taxon>Pseudomonadati</taxon>
        <taxon>Pseudomonadota</taxon>
        <taxon>Alphaproteobacteria</taxon>
        <taxon>Rhodobacterales</taxon>
        <taxon>Paracoccaceae</taxon>
        <taxon>Fuscibacter</taxon>
    </lineage>
</organism>
<evidence type="ECO:0000256" key="1">
    <source>
        <dbReference type="SAM" id="SignalP"/>
    </source>
</evidence>
<dbReference type="RefSeq" id="WP_202659852.1">
    <property type="nucleotide sequence ID" value="NZ_JAESVP010000004.1"/>
</dbReference>
<keyword evidence="1" id="KW-0732">Signal</keyword>
<dbReference type="Proteomes" id="UP000619033">
    <property type="component" value="Unassembled WGS sequence"/>
</dbReference>
<evidence type="ECO:0000313" key="2">
    <source>
        <dbReference type="EMBL" id="MBL4928269.1"/>
    </source>
</evidence>
<proteinExistence type="predicted"/>
<protein>
    <recommendedName>
        <fullName evidence="4">Lipoprotein</fullName>
    </recommendedName>
</protein>
<keyword evidence="3" id="KW-1185">Reference proteome</keyword>
<reference evidence="2" key="1">
    <citation type="submission" date="2021-01" db="EMBL/GenBank/DDBJ databases">
        <title>Genome seq and assembly of Tabrizicola sp. KVB23.</title>
        <authorList>
            <person name="Chhetri G."/>
        </authorList>
    </citation>
    <scope>NUCLEOTIDE SEQUENCE</scope>
    <source>
        <strain evidence="2">KVB23</strain>
    </source>
</reference>
<dbReference type="AlphaFoldDB" id="A0A8J7SVX4"/>
<evidence type="ECO:0000313" key="3">
    <source>
        <dbReference type="Proteomes" id="UP000619033"/>
    </source>
</evidence>
<name>A0A8J7SVX4_9RHOB</name>
<gene>
    <name evidence="2" type="ORF">JI744_09150</name>
</gene>
<dbReference type="EMBL" id="JAESVP010000004">
    <property type="protein sequence ID" value="MBL4928269.1"/>
    <property type="molecule type" value="Genomic_DNA"/>
</dbReference>
<evidence type="ECO:0008006" key="4">
    <source>
        <dbReference type="Google" id="ProtNLM"/>
    </source>
</evidence>